<sequence length="187" mass="21084">MNVALLAKTGWKLHTQQQSLCTQVFEQKYLRGLGFVDADSRGRRPSTWRGIKKTIDCVRKSTRWNVGNGESINLWLDWWMGDRPLIHDMLNEEASFDRHVKVASIIGANGEWYLDGLGDLLSAAKLEEIRAIPLFLSSPKVDRCTWAWTRSGHFATNMAYGSLANLFAADALVVKYQCGASYEGIDE</sequence>
<evidence type="ECO:0000313" key="2">
    <source>
        <dbReference type="Proteomes" id="UP000187203"/>
    </source>
</evidence>
<gene>
    <name evidence="1" type="ORF">COLO4_17570</name>
</gene>
<keyword evidence="2" id="KW-1185">Reference proteome</keyword>
<organism evidence="1 2">
    <name type="scientific">Corchorus olitorius</name>
    <dbReference type="NCBI Taxonomy" id="93759"/>
    <lineage>
        <taxon>Eukaryota</taxon>
        <taxon>Viridiplantae</taxon>
        <taxon>Streptophyta</taxon>
        <taxon>Embryophyta</taxon>
        <taxon>Tracheophyta</taxon>
        <taxon>Spermatophyta</taxon>
        <taxon>Magnoliopsida</taxon>
        <taxon>eudicotyledons</taxon>
        <taxon>Gunneridae</taxon>
        <taxon>Pentapetalae</taxon>
        <taxon>rosids</taxon>
        <taxon>malvids</taxon>
        <taxon>Malvales</taxon>
        <taxon>Malvaceae</taxon>
        <taxon>Grewioideae</taxon>
        <taxon>Apeibeae</taxon>
        <taxon>Corchorus</taxon>
    </lineage>
</organism>
<comment type="caution">
    <text evidence="1">The sequence shown here is derived from an EMBL/GenBank/DDBJ whole genome shotgun (WGS) entry which is preliminary data.</text>
</comment>
<dbReference type="EMBL" id="AWUE01016361">
    <property type="protein sequence ID" value="OMO92451.1"/>
    <property type="molecule type" value="Genomic_DNA"/>
</dbReference>
<dbReference type="Proteomes" id="UP000187203">
    <property type="component" value="Unassembled WGS sequence"/>
</dbReference>
<reference evidence="2" key="1">
    <citation type="submission" date="2013-09" db="EMBL/GenBank/DDBJ databases">
        <title>Corchorus olitorius genome sequencing.</title>
        <authorList>
            <person name="Alam M."/>
            <person name="Haque M.S."/>
            <person name="Islam M.S."/>
            <person name="Emdad E.M."/>
            <person name="Islam M.M."/>
            <person name="Ahmed B."/>
            <person name="Halim A."/>
            <person name="Hossen Q.M.M."/>
            <person name="Hossain M.Z."/>
            <person name="Ahmed R."/>
            <person name="Khan M.M."/>
            <person name="Islam R."/>
            <person name="Rashid M.M."/>
            <person name="Khan S.A."/>
            <person name="Rahman M.S."/>
            <person name="Alam M."/>
            <person name="Yahiya A.S."/>
            <person name="Khan M.S."/>
            <person name="Azam M.S."/>
            <person name="Haque T."/>
            <person name="Lashkar M.Z.H."/>
            <person name="Akhand A.I."/>
            <person name="Morshed G."/>
            <person name="Roy S."/>
            <person name="Uddin K.S."/>
            <person name="Rabeya T."/>
            <person name="Hossain A.S."/>
            <person name="Chowdhury A."/>
            <person name="Snigdha A.R."/>
            <person name="Mortoza M.S."/>
            <person name="Matin S.A."/>
            <person name="Hoque S.M.E."/>
            <person name="Islam M.K."/>
            <person name="Roy D.K."/>
            <person name="Haider R."/>
            <person name="Moosa M.M."/>
            <person name="Elias S.M."/>
            <person name="Hasan A.M."/>
            <person name="Jahan S."/>
            <person name="Shafiuddin M."/>
            <person name="Mahmood N."/>
            <person name="Shommy N.S."/>
        </authorList>
    </citation>
    <scope>NUCLEOTIDE SEQUENCE [LARGE SCALE GENOMIC DNA]</scope>
    <source>
        <strain evidence="2">cv. O-4</strain>
    </source>
</reference>
<accession>A0A1R3JCA3</accession>
<dbReference type="AlphaFoldDB" id="A0A1R3JCA3"/>
<evidence type="ECO:0000313" key="1">
    <source>
        <dbReference type="EMBL" id="OMO92451.1"/>
    </source>
</evidence>
<dbReference type="OrthoDB" id="995189at2759"/>
<protein>
    <submittedName>
        <fullName evidence="1">Ribonuclease H protein</fullName>
    </submittedName>
</protein>
<name>A0A1R3JCA3_9ROSI</name>
<proteinExistence type="predicted"/>